<dbReference type="InterPro" id="IPR029278">
    <property type="entry name" value="Imm26"/>
</dbReference>
<dbReference type="AlphaFoldDB" id="A0A1H1JYP0"/>
<organism evidence="1 2">
    <name type="scientific">Paraburkholderia fungorum</name>
    <dbReference type="NCBI Taxonomy" id="134537"/>
    <lineage>
        <taxon>Bacteria</taxon>
        <taxon>Pseudomonadati</taxon>
        <taxon>Pseudomonadota</taxon>
        <taxon>Betaproteobacteria</taxon>
        <taxon>Burkholderiales</taxon>
        <taxon>Burkholderiaceae</taxon>
        <taxon>Paraburkholderia</taxon>
    </lineage>
</organism>
<accession>A0A1H1JYP0</accession>
<keyword evidence="2" id="KW-1185">Reference proteome</keyword>
<dbReference type="Proteomes" id="UP000183487">
    <property type="component" value="Unassembled WGS sequence"/>
</dbReference>
<evidence type="ECO:0000313" key="1">
    <source>
        <dbReference type="EMBL" id="SDR55158.1"/>
    </source>
</evidence>
<name>A0A1H1JYP0_9BURK</name>
<dbReference type="RefSeq" id="WP_074774577.1">
    <property type="nucleotide sequence ID" value="NZ_FNKP01000004.1"/>
</dbReference>
<proteinExistence type="predicted"/>
<gene>
    <name evidence="1" type="ORF">SAMN05443245_7612</name>
</gene>
<protein>
    <submittedName>
        <fullName evidence="1">Immunity protein 26</fullName>
    </submittedName>
</protein>
<evidence type="ECO:0000313" key="2">
    <source>
        <dbReference type="Proteomes" id="UP000183487"/>
    </source>
</evidence>
<dbReference type="EMBL" id="FNKP01000004">
    <property type="protein sequence ID" value="SDR55158.1"/>
    <property type="molecule type" value="Genomic_DNA"/>
</dbReference>
<reference evidence="2" key="1">
    <citation type="submission" date="2016-10" db="EMBL/GenBank/DDBJ databases">
        <authorList>
            <person name="Varghese N."/>
        </authorList>
    </citation>
    <scope>NUCLEOTIDE SEQUENCE [LARGE SCALE GENOMIC DNA]</scope>
    <source>
        <strain evidence="2">GAS106B</strain>
    </source>
</reference>
<dbReference type="Pfam" id="PF15428">
    <property type="entry name" value="Imm26"/>
    <property type="match status" value="1"/>
</dbReference>
<dbReference type="OrthoDB" id="3523981at2"/>
<sequence>MAKIRGRGKVGDVVKIDLANGIFGYGRVLPEPLMAFYDLGSTEPLTLPEIVGSPVLFLVSVMYRAIKSEQWEVIGTCPLEERLAIKPRFFMHDMFSKKFSIYFEGKITPASREDCLGLERAAVWEAAHIEDRLRNHFAGVPDPTTQRLKLPDA</sequence>